<gene>
    <name evidence="1" type="ORF">HMF3257_00390</name>
</gene>
<evidence type="ECO:0000313" key="2">
    <source>
        <dbReference type="Proteomes" id="UP000249016"/>
    </source>
</evidence>
<sequence>MEAIGKNTLATVDAIKLVADTLKLLQQQIQNSTTTQQTGLASMFSTLSNELHTDLIALQGTMKIELPNLGSDLREELALLRSTFAQNMLLLIKSFNVDITGLRDVSKAGFDALLNGIHIDLSNHGMTLHNDLTTLQEGVHADLSTLDQHVMASLLALAKAVHTDMAAMQLSNATQQALLRTDTKQNFTTLQTILKTELQTLQANSHTDLGVLTDTTQNELHTIQAILNNGRYEQDYQGTLLRVISEKNLSVSVQSFVNVWNQIDVVVDKSNLK</sequence>
<reference evidence="1 2" key="1">
    <citation type="submission" date="2018-06" db="EMBL/GenBank/DDBJ databases">
        <title>Spirosoma sp. HMF3257 Genome sequencing and assembly.</title>
        <authorList>
            <person name="Kang H."/>
            <person name="Cha I."/>
            <person name="Kim H."/>
            <person name="Kang J."/>
            <person name="Joh K."/>
        </authorList>
    </citation>
    <scope>NUCLEOTIDE SEQUENCE [LARGE SCALE GENOMIC DNA]</scope>
    <source>
        <strain evidence="1 2">HMF3257</strain>
    </source>
</reference>
<comment type="caution">
    <text evidence="1">The sequence shown here is derived from an EMBL/GenBank/DDBJ whole genome shotgun (WGS) entry which is preliminary data.</text>
</comment>
<protein>
    <submittedName>
        <fullName evidence="1">Uncharacterized protein</fullName>
    </submittedName>
</protein>
<name>A0A327NH48_9BACT</name>
<accession>A0A327NH48</accession>
<organism evidence="1 2">
    <name type="scientific">Spirosoma telluris</name>
    <dbReference type="NCBI Taxonomy" id="2183553"/>
    <lineage>
        <taxon>Bacteria</taxon>
        <taxon>Pseudomonadati</taxon>
        <taxon>Bacteroidota</taxon>
        <taxon>Cytophagia</taxon>
        <taxon>Cytophagales</taxon>
        <taxon>Cytophagaceae</taxon>
        <taxon>Spirosoma</taxon>
    </lineage>
</organism>
<dbReference type="EMBL" id="QLII01000001">
    <property type="protein sequence ID" value="RAI73264.1"/>
    <property type="molecule type" value="Genomic_DNA"/>
</dbReference>
<evidence type="ECO:0000313" key="1">
    <source>
        <dbReference type="EMBL" id="RAI73264.1"/>
    </source>
</evidence>
<proteinExistence type="predicted"/>
<dbReference type="Proteomes" id="UP000249016">
    <property type="component" value="Unassembled WGS sequence"/>
</dbReference>
<dbReference type="AlphaFoldDB" id="A0A327NH48"/>
<keyword evidence="2" id="KW-1185">Reference proteome</keyword>